<name>A0AAD7FMW4_9AGAR</name>
<evidence type="ECO:0000313" key="2">
    <source>
        <dbReference type="Proteomes" id="UP001221142"/>
    </source>
</evidence>
<dbReference type="Proteomes" id="UP001221142">
    <property type="component" value="Unassembled WGS sequence"/>
</dbReference>
<protein>
    <recommendedName>
        <fullName evidence="3">F-box domain-containing protein</fullName>
    </recommendedName>
</protein>
<keyword evidence="2" id="KW-1185">Reference proteome</keyword>
<sequence length="538" mass="60832">MHRALQIDEIVGMICVQISRAGPSDWSAGLPTEEYSSYCDDLARLARTCTAFLDPALDALWSFQGTLLYLLRTMPSDLWDIEVTPYGEDSDADCDDPENDIFLDISLKRTSRTSDWDRFSFYARRVRSFKDAHASEGTSVVYDTLAANFPSGTIFPKLQILDWSPLDGELFHHVHIFLCTRITRLELNLDLATDFAIFKTLLTTFTGLKNLNLCTGFDDVNIHSVTRDPLFRRFLCSMQDLETFVTPSLDSETLDHLSRLPRLRYLALMSDTPPRLPPRPNHLPCFPALSSFECESLEAAPNLLERTGKSLIEFRVSSSIRATSPTKKIYQQLCDALASSCTHTLLEEITVDKACDEQPINPTQLDLYAVSGDDLRILFCFRNLLYVSLAHCIAVDLDDTVALDMARAWPCIELLAFPCDTTHRIKPRMTLEGVYAFAQHCPLLEELSILFDATTVPTLKLTTEGKKQRRVSQEQLTFLNVAYSHIGTTEKEGWRVADFLLTIFPELETVTVMELNSSAGEQALAMHEAWIQLCEDFF</sequence>
<organism evidence="1 2">
    <name type="scientific">Roridomyces roridus</name>
    <dbReference type="NCBI Taxonomy" id="1738132"/>
    <lineage>
        <taxon>Eukaryota</taxon>
        <taxon>Fungi</taxon>
        <taxon>Dikarya</taxon>
        <taxon>Basidiomycota</taxon>
        <taxon>Agaricomycotina</taxon>
        <taxon>Agaricomycetes</taxon>
        <taxon>Agaricomycetidae</taxon>
        <taxon>Agaricales</taxon>
        <taxon>Marasmiineae</taxon>
        <taxon>Mycenaceae</taxon>
        <taxon>Roridomyces</taxon>
    </lineage>
</organism>
<dbReference type="AlphaFoldDB" id="A0AAD7FMW4"/>
<comment type="caution">
    <text evidence="1">The sequence shown here is derived from an EMBL/GenBank/DDBJ whole genome shotgun (WGS) entry which is preliminary data.</text>
</comment>
<dbReference type="EMBL" id="JARKIF010000010">
    <property type="protein sequence ID" value="KAJ7629109.1"/>
    <property type="molecule type" value="Genomic_DNA"/>
</dbReference>
<dbReference type="InterPro" id="IPR032675">
    <property type="entry name" value="LRR_dom_sf"/>
</dbReference>
<dbReference type="Gene3D" id="3.80.10.10">
    <property type="entry name" value="Ribonuclease Inhibitor"/>
    <property type="match status" value="1"/>
</dbReference>
<proteinExistence type="predicted"/>
<gene>
    <name evidence="1" type="ORF">FB45DRAFT_1059706</name>
</gene>
<evidence type="ECO:0008006" key="3">
    <source>
        <dbReference type="Google" id="ProtNLM"/>
    </source>
</evidence>
<reference evidence="1" key="1">
    <citation type="submission" date="2023-03" db="EMBL/GenBank/DDBJ databases">
        <title>Massive genome expansion in bonnet fungi (Mycena s.s.) driven by repeated elements and novel gene families across ecological guilds.</title>
        <authorList>
            <consortium name="Lawrence Berkeley National Laboratory"/>
            <person name="Harder C.B."/>
            <person name="Miyauchi S."/>
            <person name="Viragh M."/>
            <person name="Kuo A."/>
            <person name="Thoen E."/>
            <person name="Andreopoulos B."/>
            <person name="Lu D."/>
            <person name="Skrede I."/>
            <person name="Drula E."/>
            <person name="Henrissat B."/>
            <person name="Morin E."/>
            <person name="Kohler A."/>
            <person name="Barry K."/>
            <person name="LaButti K."/>
            <person name="Morin E."/>
            <person name="Salamov A."/>
            <person name="Lipzen A."/>
            <person name="Mereny Z."/>
            <person name="Hegedus B."/>
            <person name="Baldrian P."/>
            <person name="Stursova M."/>
            <person name="Weitz H."/>
            <person name="Taylor A."/>
            <person name="Grigoriev I.V."/>
            <person name="Nagy L.G."/>
            <person name="Martin F."/>
            <person name="Kauserud H."/>
        </authorList>
    </citation>
    <scope>NUCLEOTIDE SEQUENCE</scope>
    <source>
        <strain evidence="1">9284</strain>
    </source>
</reference>
<accession>A0AAD7FMW4</accession>
<evidence type="ECO:0000313" key="1">
    <source>
        <dbReference type="EMBL" id="KAJ7629109.1"/>
    </source>
</evidence>